<dbReference type="Proteomes" id="UP000029060">
    <property type="component" value="Unassembled WGS sequence"/>
</dbReference>
<dbReference type="Pfam" id="PF16127">
    <property type="entry name" value="DUF4839"/>
    <property type="match status" value="1"/>
</dbReference>
<keyword evidence="2" id="KW-1133">Transmembrane helix</keyword>
<dbReference type="NCBIfam" id="TIGR03544">
    <property type="entry name" value="DivI1A_domain"/>
    <property type="match status" value="2"/>
</dbReference>
<organism evidence="3 4">
    <name type="scientific">Bifidobacterium merycicum</name>
    <dbReference type="NCBI Taxonomy" id="78345"/>
    <lineage>
        <taxon>Bacteria</taxon>
        <taxon>Bacillati</taxon>
        <taxon>Actinomycetota</taxon>
        <taxon>Actinomycetes</taxon>
        <taxon>Bifidobacteriales</taxon>
        <taxon>Bifidobacteriaceae</taxon>
        <taxon>Bifidobacterium</taxon>
    </lineage>
</organism>
<feature type="compositionally biased region" description="Basic and acidic residues" evidence="1">
    <location>
        <begin position="543"/>
        <end position="556"/>
    </location>
</feature>
<dbReference type="AlphaFoldDB" id="A0A087BH36"/>
<dbReference type="OrthoDB" id="3240480at2"/>
<keyword evidence="4" id="KW-1185">Reference proteome</keyword>
<gene>
    <name evidence="3" type="ORF">BMERY_0828</name>
</gene>
<evidence type="ECO:0000256" key="2">
    <source>
        <dbReference type="SAM" id="Phobius"/>
    </source>
</evidence>
<feature type="region of interest" description="Disordered" evidence="1">
    <location>
        <begin position="439"/>
        <end position="478"/>
    </location>
</feature>
<dbReference type="InterPro" id="IPR032290">
    <property type="entry name" value="DUF4839"/>
</dbReference>
<dbReference type="eggNOG" id="ENOG5030I5N">
    <property type="taxonomic scope" value="Bacteria"/>
</dbReference>
<keyword evidence="2" id="KW-0812">Transmembrane</keyword>
<evidence type="ECO:0000256" key="1">
    <source>
        <dbReference type="SAM" id="MobiDB-lite"/>
    </source>
</evidence>
<name>A0A087BH36_9BIFI</name>
<feature type="compositionally biased region" description="Basic and acidic residues" evidence="1">
    <location>
        <begin position="379"/>
        <end position="391"/>
    </location>
</feature>
<dbReference type="InterPro" id="IPR019933">
    <property type="entry name" value="DivIVA_domain"/>
</dbReference>
<evidence type="ECO:0008006" key="5">
    <source>
        <dbReference type="Google" id="ProtNLM"/>
    </source>
</evidence>
<evidence type="ECO:0000313" key="4">
    <source>
        <dbReference type="Proteomes" id="UP000029060"/>
    </source>
</evidence>
<feature type="region of interest" description="Disordered" evidence="1">
    <location>
        <begin position="87"/>
        <end position="119"/>
    </location>
</feature>
<feature type="compositionally biased region" description="Basic and acidic residues" evidence="1">
    <location>
        <begin position="232"/>
        <end position="247"/>
    </location>
</feature>
<feature type="transmembrane region" description="Helical" evidence="2">
    <location>
        <begin position="416"/>
        <end position="435"/>
    </location>
</feature>
<feature type="compositionally biased region" description="Low complexity" evidence="1">
    <location>
        <begin position="101"/>
        <end position="119"/>
    </location>
</feature>
<evidence type="ECO:0000313" key="3">
    <source>
        <dbReference type="EMBL" id="KFI70336.1"/>
    </source>
</evidence>
<comment type="caution">
    <text evidence="3">The sequence shown here is derived from an EMBL/GenBank/DDBJ whole genome shotgun (WGS) entry which is preliminary data.</text>
</comment>
<feature type="region of interest" description="Disordered" evidence="1">
    <location>
        <begin position="232"/>
        <end position="397"/>
    </location>
</feature>
<dbReference type="EMBL" id="JGZC01000006">
    <property type="protein sequence ID" value="KFI70336.1"/>
    <property type="molecule type" value="Genomic_DNA"/>
</dbReference>
<protein>
    <recommendedName>
        <fullName evidence="5">DivIVA domain-containing protein</fullName>
    </recommendedName>
</protein>
<keyword evidence="2" id="KW-0472">Membrane</keyword>
<dbReference type="STRING" id="78345.BMERY_0828"/>
<reference evidence="3 4" key="1">
    <citation type="submission" date="2014-03" db="EMBL/GenBank/DDBJ databases">
        <title>Genomics of Bifidobacteria.</title>
        <authorList>
            <person name="Ventura M."/>
            <person name="Milani C."/>
            <person name="Lugli G.A."/>
        </authorList>
    </citation>
    <scope>NUCLEOTIDE SEQUENCE [LARGE SCALE GENOMIC DNA]</scope>
    <source>
        <strain evidence="3 4">LMG 11341</strain>
    </source>
</reference>
<feature type="region of interest" description="Disordered" evidence="1">
    <location>
        <begin position="535"/>
        <end position="564"/>
    </location>
</feature>
<accession>A0A087BH36</accession>
<sequence length="694" mass="74816">MGYAVRPITVEELQSIEFPVVHFKEGYAADEVNAFLGECVEALRGRSGLSADDVEHHIFSTTYKSGYNAGDVDLVLDRIAQTLRSRSNGKRTGVADSLGIPGAPAQPARRPAEGSLSDSASAGLAAASNGFLSKAWSDAEKFAKDNDLEGKLRLGRAKAQKAFAKAKDEAGRIAAEDSLEGKIAVMREQSDRAWSGIQSNKTVKKLTDHVQSAAHTVGSSVGEMRTAYEDRRAQREQEAEERRHQLYPDENEPPYGVPLISQADLDAGYNEPGYVGSDATADANRYGEPRTVPENGDSTRTMETAAGEQDSTAVLPDAGNDSAAEPIPTMPLPDMAVSSETADGGEAGDESDQPIAADAVSKGQRNGIPDAAVPAALHRPSEEKRKNERPSHAKTGANAMAGNVRALFADERNRPVLIGCIIALILLMGFVYCAFQPSKDSKEDETPASPSYSSVSDSEDESTYESSTPSFETIDTDSLKGDSVKDVVKELEEKGLTYGFLFEGGDGTDQSSTVKTSLEKGEEWTVVEARQSATDGEVTLTVQKKETPKPKEKKQEPQQPANDNGVITVANNQEFASLLAVKDPFDPSVAAFAEKYKGRTIEFDGNIAGTVPNEKHPRYLLDYMLVYGGDYSTESVSGPSFRFEGVMWSDFHDGSVGLPLYVREGHNVHIKATVGSYNPESGIFKLDLEKMTER</sequence>
<proteinExistence type="predicted"/>